<reference key="2">
    <citation type="submission" date="2011-04" db="EMBL/GenBank/DDBJ databases">
        <title>Complete sequence of chromosome of Haliscomenobacter hydrossis DSM 1100.</title>
        <authorList>
            <consortium name="US DOE Joint Genome Institute (JGI-PGF)"/>
            <person name="Lucas S."/>
            <person name="Han J."/>
            <person name="Lapidus A."/>
            <person name="Bruce D."/>
            <person name="Goodwin L."/>
            <person name="Pitluck S."/>
            <person name="Peters L."/>
            <person name="Kyrpides N."/>
            <person name="Mavromatis K."/>
            <person name="Ivanova N."/>
            <person name="Ovchinnikova G."/>
            <person name="Pagani I."/>
            <person name="Daligault H."/>
            <person name="Detter J.C."/>
            <person name="Han C."/>
            <person name="Land M."/>
            <person name="Hauser L."/>
            <person name="Markowitz V."/>
            <person name="Cheng J.-F."/>
            <person name="Hugenholtz P."/>
            <person name="Woyke T."/>
            <person name="Wu D."/>
            <person name="Verbarg S."/>
            <person name="Frueling A."/>
            <person name="Brambilla E."/>
            <person name="Klenk H.-P."/>
            <person name="Eisen J.A."/>
        </authorList>
    </citation>
    <scope>NUCLEOTIDE SEQUENCE</scope>
    <source>
        <strain>DSM 1100</strain>
    </source>
</reference>
<dbReference type="HOGENOM" id="CLU_362382_0_0_10"/>
<organism evidence="1 2">
    <name type="scientific">Haliscomenobacter hydrossis (strain ATCC 27775 / DSM 1100 / LMG 10767 / O)</name>
    <dbReference type="NCBI Taxonomy" id="760192"/>
    <lineage>
        <taxon>Bacteria</taxon>
        <taxon>Pseudomonadati</taxon>
        <taxon>Bacteroidota</taxon>
        <taxon>Saprospiria</taxon>
        <taxon>Saprospirales</taxon>
        <taxon>Haliscomenobacteraceae</taxon>
        <taxon>Haliscomenobacter</taxon>
    </lineage>
</organism>
<sequence>MGAKIIQKRGLKTACLRDGKEIKLYPLLLICLWTCLACQPADGIEKAIPTNALAILTPRGSTEQFPFSALDWHQVLLPLAKGRTGILYLTTTVKDRQITSPPGYDLWRTTQLRGIKLQHFRSAQAENWVLAQVKGFSFLSTEASLVEEAVLDFKNGRNADWVKPTTPPEIQFNYPAFARFLGIKDDPLIAQCQNVRLKLGLPSGQLQGQVHFTAQPPTNDLETTAVLSIIPAEANAVSPIWVLPENASWLGDFSSRSPWLLHLATGNAANTACLFPFEDQKQAQEALRTIAGRFGALPAYTYQTYTLQPVLDLGLHQWGIRQATLAVIDRHLVIAASADLMERWVDALVVDNTMARQLQHPPAGLWMRLSTAIGLGQAIARLTELLPLNLDLSAVFQLEGDVEKNRWTFTSAATLEPLATKPTALWQIDLPDERIEQIWAVDAWESCVLETNQQHLVLLDKMGTLRWTKKLEGPVLGKLQSVYRKERKQNILYFATATAIHALQQNGQEEPGYPINLGLRTTSGVSVGGRDVYLFYASVDGRIYGLDHEGAPLSGWNPGPRLGAINQPLGFFQSAAADYLLALTDAGELHVLDRATQPHFPVQTLKGPFLSPAQWQWDQLSQRIVVADGKGKAQVFNEKGKPFPLAISRGKSQAAQLCFTDLIGDGRKDYLSANGTDLFLHAYVGDAYELIFQKSFNGQITALTAHGRDENARIVCSIPSMHQVWCLSTKGEVIKGFPVAGDKFAFFPQQKLVVTTIDNRVYAYGLEAVSD</sequence>
<dbReference type="AlphaFoldDB" id="F4KZ28"/>
<protein>
    <submittedName>
        <fullName evidence="1">Uncharacterized protein</fullName>
    </submittedName>
</protein>
<name>F4KZ28_HALH1</name>
<dbReference type="Gene3D" id="2.130.10.10">
    <property type="entry name" value="YVTN repeat-like/Quinoprotein amine dehydrogenase"/>
    <property type="match status" value="1"/>
</dbReference>
<keyword evidence="2" id="KW-1185">Reference proteome</keyword>
<dbReference type="SUPFAM" id="SSF101898">
    <property type="entry name" value="NHL repeat"/>
    <property type="match status" value="1"/>
</dbReference>
<dbReference type="InterPro" id="IPR015943">
    <property type="entry name" value="WD40/YVTN_repeat-like_dom_sf"/>
</dbReference>
<accession>F4KZ28</accession>
<dbReference type="Proteomes" id="UP000008461">
    <property type="component" value="Chromosome"/>
</dbReference>
<dbReference type="eggNOG" id="COG1520">
    <property type="taxonomic scope" value="Bacteria"/>
</dbReference>
<dbReference type="EMBL" id="CP002691">
    <property type="protein sequence ID" value="AEE52715.1"/>
    <property type="molecule type" value="Genomic_DNA"/>
</dbReference>
<proteinExistence type="predicted"/>
<evidence type="ECO:0000313" key="2">
    <source>
        <dbReference type="Proteomes" id="UP000008461"/>
    </source>
</evidence>
<gene>
    <name evidence="1" type="ordered locus">Halhy_4885</name>
</gene>
<dbReference type="STRING" id="760192.Halhy_4885"/>
<dbReference type="KEGG" id="hhy:Halhy_4885"/>
<reference evidence="1 2" key="1">
    <citation type="journal article" date="2011" name="Stand. Genomic Sci.">
        <title>Complete genome sequence of Haliscomenobacter hydrossis type strain (O).</title>
        <authorList>
            <consortium name="US DOE Joint Genome Institute (JGI-PGF)"/>
            <person name="Daligault H."/>
            <person name="Lapidus A."/>
            <person name="Zeytun A."/>
            <person name="Nolan M."/>
            <person name="Lucas S."/>
            <person name="Del Rio T.G."/>
            <person name="Tice H."/>
            <person name="Cheng J.F."/>
            <person name="Tapia R."/>
            <person name="Han C."/>
            <person name="Goodwin L."/>
            <person name="Pitluck S."/>
            <person name="Liolios K."/>
            <person name="Pagani I."/>
            <person name="Ivanova N."/>
            <person name="Huntemann M."/>
            <person name="Mavromatis K."/>
            <person name="Mikhailova N."/>
            <person name="Pati A."/>
            <person name="Chen A."/>
            <person name="Palaniappan K."/>
            <person name="Land M."/>
            <person name="Hauser L."/>
            <person name="Brambilla E.M."/>
            <person name="Rohde M."/>
            <person name="Verbarg S."/>
            <person name="Goker M."/>
            <person name="Bristow J."/>
            <person name="Eisen J.A."/>
            <person name="Markowitz V."/>
            <person name="Hugenholtz P."/>
            <person name="Kyrpides N.C."/>
            <person name="Klenk H.P."/>
            <person name="Woyke T."/>
        </authorList>
    </citation>
    <scope>NUCLEOTIDE SEQUENCE [LARGE SCALE GENOMIC DNA]</scope>
    <source>
        <strain evidence="2">ATCC 27775 / DSM 1100 / LMG 10767 / O</strain>
    </source>
</reference>
<evidence type="ECO:0000313" key="1">
    <source>
        <dbReference type="EMBL" id="AEE52715.1"/>
    </source>
</evidence>